<gene>
    <name evidence="1" type="ORF">PX52LOC_01578</name>
</gene>
<dbReference type="Pfam" id="PF07394">
    <property type="entry name" value="DUF1501"/>
    <property type="match status" value="1"/>
</dbReference>
<dbReference type="InterPro" id="IPR017850">
    <property type="entry name" value="Alkaline_phosphatase_core_sf"/>
</dbReference>
<dbReference type="RefSeq" id="WP_149109561.1">
    <property type="nucleotide sequence ID" value="NZ_CP042425.1"/>
</dbReference>
<dbReference type="SUPFAM" id="SSF53649">
    <property type="entry name" value="Alkaline phosphatase-like"/>
    <property type="match status" value="1"/>
</dbReference>
<proteinExistence type="predicted"/>
<dbReference type="OrthoDB" id="252987at2"/>
<evidence type="ECO:0000313" key="1">
    <source>
        <dbReference type="EMBL" id="QEL14685.1"/>
    </source>
</evidence>
<sequence>MLLLGQQTQRTCQTLNRRAFVQIGASSVLGLSLADLLRAKESGLNPGSAKAVILVWLWGGPSQLDTWDPKPNAPLEFRGPFATIPTRTPGLRFCELFPKLAGLSDKMTVLRALTTLSSDHGIAGTIGLTGSPAGGTGLDGKPLPGAPRPAVGSIVAKAMANRGRGSAAGIASPFLVIGGKLHQGKKPIIGEGGGPLGPAYDPFRLEYDPVHGTKVPALQLPKDLTPERLADRQKLMESLSEAERKVEKSLSVSTLNDYRSRAFAMLTSAKTHAMFDLSQESPKAVNAYGRTRFGQSCLLARRLVEAGVPFVQVNWSDHVEAEEDSGDGGWDHHYRNFQIMQDRHAMWLDQSLSALLRDLSERGLLESTLVLAVGEFGRDPKVNDKAGREHWPGCYSALMAGGGVVGGRVLGTSDAKAAKPADTPLTPGDLCATVHHSVGLTSEQIAGMGLTSPGRVIEELFGTK</sequence>
<name>A0A5C1A859_9BACT</name>
<dbReference type="EMBL" id="CP042425">
    <property type="protein sequence ID" value="QEL14685.1"/>
    <property type="molecule type" value="Genomic_DNA"/>
</dbReference>
<keyword evidence="2" id="KW-1185">Reference proteome</keyword>
<reference evidence="2" key="1">
    <citation type="submission" date="2019-08" db="EMBL/GenBank/DDBJ databases">
        <title>Limnoglobus roseus gen. nov., sp. nov., a novel freshwater planctomycete with a giant genome from the family Gemmataceae.</title>
        <authorList>
            <person name="Kulichevskaya I.S."/>
            <person name="Naumoff D.G."/>
            <person name="Miroshnikov K."/>
            <person name="Ivanova A."/>
            <person name="Philippov D.A."/>
            <person name="Hakobyan A."/>
            <person name="Rijpstra I.C."/>
            <person name="Sinninghe Damste J.S."/>
            <person name="Liesack W."/>
            <person name="Dedysh S.N."/>
        </authorList>
    </citation>
    <scope>NUCLEOTIDE SEQUENCE [LARGE SCALE GENOMIC DNA]</scope>
    <source>
        <strain evidence="2">PX52</strain>
    </source>
</reference>
<organism evidence="1 2">
    <name type="scientific">Limnoglobus roseus</name>
    <dbReference type="NCBI Taxonomy" id="2598579"/>
    <lineage>
        <taxon>Bacteria</taxon>
        <taxon>Pseudomonadati</taxon>
        <taxon>Planctomycetota</taxon>
        <taxon>Planctomycetia</taxon>
        <taxon>Gemmatales</taxon>
        <taxon>Gemmataceae</taxon>
        <taxon>Limnoglobus</taxon>
    </lineage>
</organism>
<protein>
    <recommendedName>
        <fullName evidence="3">DUF1501 domain-containing protein</fullName>
    </recommendedName>
</protein>
<accession>A0A5C1A859</accession>
<dbReference type="AlphaFoldDB" id="A0A5C1A859"/>
<dbReference type="KEGG" id="lrs:PX52LOC_01578"/>
<dbReference type="PANTHER" id="PTHR43737">
    <property type="entry name" value="BLL7424 PROTEIN"/>
    <property type="match status" value="1"/>
</dbReference>
<dbReference type="InterPro" id="IPR010869">
    <property type="entry name" value="DUF1501"/>
</dbReference>
<dbReference type="Proteomes" id="UP000324974">
    <property type="component" value="Chromosome"/>
</dbReference>
<dbReference type="PANTHER" id="PTHR43737:SF1">
    <property type="entry name" value="DUF1501 DOMAIN-CONTAINING PROTEIN"/>
    <property type="match status" value="1"/>
</dbReference>
<evidence type="ECO:0008006" key="3">
    <source>
        <dbReference type="Google" id="ProtNLM"/>
    </source>
</evidence>
<evidence type="ECO:0000313" key="2">
    <source>
        <dbReference type="Proteomes" id="UP000324974"/>
    </source>
</evidence>